<name>A0A381V7L7_9ZZZZ</name>
<dbReference type="InterPro" id="IPR001126">
    <property type="entry name" value="UmuC"/>
</dbReference>
<dbReference type="GO" id="GO:0003887">
    <property type="term" value="F:DNA-directed DNA polymerase activity"/>
    <property type="evidence" value="ECO:0007669"/>
    <property type="project" value="TreeGrafter"/>
</dbReference>
<proteinExistence type="predicted"/>
<dbReference type="Gene3D" id="3.30.70.270">
    <property type="match status" value="1"/>
</dbReference>
<dbReference type="Gene3D" id="3.40.1170.60">
    <property type="match status" value="1"/>
</dbReference>
<dbReference type="SUPFAM" id="SSF56672">
    <property type="entry name" value="DNA/RNA polymerases"/>
    <property type="match status" value="1"/>
</dbReference>
<dbReference type="InterPro" id="IPR043128">
    <property type="entry name" value="Rev_trsase/Diguanyl_cyclase"/>
</dbReference>
<reference evidence="2" key="1">
    <citation type="submission" date="2018-05" db="EMBL/GenBank/DDBJ databases">
        <authorList>
            <person name="Lanie J.A."/>
            <person name="Ng W.-L."/>
            <person name="Kazmierczak K.M."/>
            <person name="Andrzejewski T.M."/>
            <person name="Davidsen T.M."/>
            <person name="Wayne K.J."/>
            <person name="Tettelin H."/>
            <person name="Glass J.I."/>
            <person name="Rusch D."/>
            <person name="Podicherti R."/>
            <person name="Tsui H.-C.T."/>
            <person name="Winkler M.E."/>
        </authorList>
    </citation>
    <scope>NUCLEOTIDE SEQUENCE</scope>
</reference>
<dbReference type="InterPro" id="IPR036775">
    <property type="entry name" value="DNA_pol_Y-fam_lit_finger_sf"/>
</dbReference>
<sequence>IRLKELELQAERIMDPTLKTRPVAIISSPHPNGIIVSLSPEAAEEGLFHGMKVSVVRKMSHGVLLLPYNQSLYARVNRYVYQSVSMFTPTVEPEGFNGFYLDMNGMRAIRGHVQNTGLSIIQRIQEQTSLSGMVGISVNKLVSRIVTSVIPDTIHEVQGGQEAQFLSPLKPPVLPTVKEKPVHRLLRFLCVEQVSHIQSMADKSNEFRTLFGMHALQLSREAKGEDSSIVRPFQLRDHILEQTVLPEDTNDENILHAVVKGLAEQVAFKLRKRRQVANKVRLELHYTDGHQRDRMGRIIGIDDISVIAVCRKLFDKANGRRNRVRTILIDVSEFRPYIDQTNLFMTKESRNMAVSKAVEKVRLKHGVRSLQTADVFQALGRV</sequence>
<evidence type="ECO:0000259" key="1">
    <source>
        <dbReference type="PROSITE" id="PS50173"/>
    </source>
</evidence>
<dbReference type="Gene3D" id="3.30.1490.100">
    <property type="entry name" value="DNA polymerase, Y-family, little finger domain"/>
    <property type="match status" value="1"/>
</dbReference>
<dbReference type="Pfam" id="PF00817">
    <property type="entry name" value="IMS"/>
    <property type="match status" value="1"/>
</dbReference>
<protein>
    <recommendedName>
        <fullName evidence="1">UmuC domain-containing protein</fullName>
    </recommendedName>
</protein>
<gene>
    <name evidence="2" type="ORF">METZ01_LOCUS89213</name>
</gene>
<dbReference type="AlphaFoldDB" id="A0A381V7L7"/>
<dbReference type="SUPFAM" id="SSF100879">
    <property type="entry name" value="Lesion bypass DNA polymerase (Y-family), little finger domain"/>
    <property type="match status" value="1"/>
</dbReference>
<dbReference type="PANTHER" id="PTHR11076">
    <property type="entry name" value="DNA REPAIR POLYMERASE UMUC / TRANSFERASE FAMILY MEMBER"/>
    <property type="match status" value="1"/>
</dbReference>
<dbReference type="EMBL" id="UINC01008068">
    <property type="protein sequence ID" value="SVA36359.1"/>
    <property type="molecule type" value="Genomic_DNA"/>
</dbReference>
<feature type="non-terminal residue" evidence="2">
    <location>
        <position position="1"/>
    </location>
</feature>
<dbReference type="PROSITE" id="PS50173">
    <property type="entry name" value="UMUC"/>
    <property type="match status" value="1"/>
</dbReference>
<dbReference type="InterPro" id="IPR017961">
    <property type="entry name" value="DNA_pol_Y-fam_little_finger"/>
</dbReference>
<dbReference type="InterPro" id="IPR050116">
    <property type="entry name" value="DNA_polymerase-Y"/>
</dbReference>
<dbReference type="GO" id="GO:0006281">
    <property type="term" value="P:DNA repair"/>
    <property type="evidence" value="ECO:0007669"/>
    <property type="project" value="InterPro"/>
</dbReference>
<dbReference type="InterPro" id="IPR043502">
    <property type="entry name" value="DNA/RNA_pol_sf"/>
</dbReference>
<feature type="domain" description="UmuC" evidence="1">
    <location>
        <begin position="1"/>
        <end position="147"/>
    </location>
</feature>
<dbReference type="GO" id="GO:0005829">
    <property type="term" value="C:cytosol"/>
    <property type="evidence" value="ECO:0007669"/>
    <property type="project" value="TreeGrafter"/>
</dbReference>
<organism evidence="2">
    <name type="scientific">marine metagenome</name>
    <dbReference type="NCBI Taxonomy" id="408172"/>
    <lineage>
        <taxon>unclassified sequences</taxon>
        <taxon>metagenomes</taxon>
        <taxon>ecological metagenomes</taxon>
    </lineage>
</organism>
<dbReference type="GO" id="GO:0042276">
    <property type="term" value="P:error-prone translesion synthesis"/>
    <property type="evidence" value="ECO:0007669"/>
    <property type="project" value="TreeGrafter"/>
</dbReference>
<evidence type="ECO:0000313" key="2">
    <source>
        <dbReference type="EMBL" id="SVA36359.1"/>
    </source>
</evidence>
<dbReference type="PANTHER" id="PTHR11076:SF33">
    <property type="entry name" value="DNA POLYMERASE KAPPA"/>
    <property type="match status" value="1"/>
</dbReference>
<accession>A0A381V7L7</accession>
<dbReference type="GO" id="GO:0009432">
    <property type="term" value="P:SOS response"/>
    <property type="evidence" value="ECO:0007669"/>
    <property type="project" value="TreeGrafter"/>
</dbReference>
<dbReference type="GO" id="GO:0003684">
    <property type="term" value="F:damaged DNA binding"/>
    <property type="evidence" value="ECO:0007669"/>
    <property type="project" value="InterPro"/>
</dbReference>
<dbReference type="Pfam" id="PF11799">
    <property type="entry name" value="IMS_C"/>
    <property type="match status" value="1"/>
</dbReference>